<dbReference type="RefSeq" id="WP_285743798.1">
    <property type="nucleotide sequence ID" value="NZ_CP127162.1"/>
</dbReference>
<evidence type="ECO:0000313" key="2">
    <source>
        <dbReference type="EMBL" id="WIV18432.1"/>
    </source>
</evidence>
<dbReference type="SUPFAM" id="SSF69572">
    <property type="entry name" value="Activating enzymes of the ubiquitin-like proteins"/>
    <property type="match status" value="1"/>
</dbReference>
<sequence length="250" mass="27618">MLHQFSRTELAIGAEGLDKLKNSTVAVLGIGGVGSMAVEALARSGVGRIILIDKDVVDITNINRQIHALTTTIGQKKADLMVDRVKLINPECDAIALNMFYTDETYEELFKYDLDYVLDASDTIIYKIHLIKECRKRGIPMISSMGAANKMDPTKFEIADISKTSMDPIARVIRNKLRKEEGIKKGVKVVFSTEQPIKPRQDVTEKIVPENAPEIRKAKQPPASNAYVPPVVGLIMVSEAIRDLLADISV</sequence>
<proteinExistence type="predicted"/>
<gene>
    <name evidence="2" type="ORF">QPK24_18880</name>
</gene>
<evidence type="ECO:0000313" key="3">
    <source>
        <dbReference type="Proteomes" id="UP001236415"/>
    </source>
</evidence>
<feature type="domain" description="THIF-type NAD/FAD binding fold" evidence="1">
    <location>
        <begin position="10"/>
        <end position="245"/>
    </location>
</feature>
<keyword evidence="3" id="KW-1185">Reference proteome</keyword>
<name>A0ABY8X1S0_9BACL</name>
<dbReference type="EMBL" id="CP127162">
    <property type="protein sequence ID" value="WIV18432.1"/>
    <property type="molecule type" value="Genomic_DNA"/>
</dbReference>
<dbReference type="CDD" id="cd00755">
    <property type="entry name" value="YgdL_like"/>
    <property type="match status" value="1"/>
</dbReference>
<dbReference type="Proteomes" id="UP001236415">
    <property type="component" value="Chromosome"/>
</dbReference>
<dbReference type="Pfam" id="PF00899">
    <property type="entry name" value="ThiF"/>
    <property type="match status" value="1"/>
</dbReference>
<dbReference type="PANTHER" id="PTHR43267">
    <property type="entry name" value="TRNA THREONYLCARBAMOYLADENOSINE DEHYDRATASE"/>
    <property type="match status" value="1"/>
</dbReference>
<dbReference type="InterPro" id="IPR000594">
    <property type="entry name" value="ThiF_NAD_FAD-bd"/>
</dbReference>
<dbReference type="Gene3D" id="3.40.50.720">
    <property type="entry name" value="NAD(P)-binding Rossmann-like Domain"/>
    <property type="match status" value="1"/>
</dbReference>
<reference evidence="2 3" key="1">
    <citation type="submission" date="2023-06" db="EMBL/GenBank/DDBJ databases">
        <title>Paenibacillus polygonum sp. nov., an endophytic bacterium, isolated from Polygonum lapathifolium L. in Nanji Wetland National Nature Reserve, South of Poyang Lake, Jiangxi Province, China.</title>
        <authorList>
            <person name="Yu Z."/>
        </authorList>
    </citation>
    <scope>NUCLEOTIDE SEQUENCE [LARGE SCALE GENOMIC DNA]</scope>
    <source>
        <strain evidence="2 3">C31</strain>
    </source>
</reference>
<accession>A0ABY8X1S0</accession>
<dbReference type="PANTHER" id="PTHR43267:SF1">
    <property type="entry name" value="TRNA THREONYLCARBAMOYLADENOSINE DEHYDRATASE"/>
    <property type="match status" value="1"/>
</dbReference>
<protein>
    <submittedName>
        <fullName evidence="2">tRNA threonylcarbamoyladenosine dehydratase</fullName>
    </submittedName>
</protein>
<dbReference type="InterPro" id="IPR035985">
    <property type="entry name" value="Ubiquitin-activating_enz"/>
</dbReference>
<dbReference type="InterPro" id="IPR045886">
    <property type="entry name" value="ThiF/MoeB/HesA"/>
</dbReference>
<evidence type="ECO:0000259" key="1">
    <source>
        <dbReference type="Pfam" id="PF00899"/>
    </source>
</evidence>
<organism evidence="2 3">
    <name type="scientific">Paenibacillus polygoni</name>
    <dbReference type="NCBI Taxonomy" id="3050112"/>
    <lineage>
        <taxon>Bacteria</taxon>
        <taxon>Bacillati</taxon>
        <taxon>Bacillota</taxon>
        <taxon>Bacilli</taxon>
        <taxon>Bacillales</taxon>
        <taxon>Paenibacillaceae</taxon>
        <taxon>Paenibacillus</taxon>
    </lineage>
</organism>